<dbReference type="Proteomes" id="UP001607303">
    <property type="component" value="Unassembled WGS sequence"/>
</dbReference>
<proteinExistence type="predicted"/>
<dbReference type="AlphaFoldDB" id="A0ABD2CY29"/>
<comment type="caution">
    <text evidence="1">The sequence shown here is derived from an EMBL/GenBank/DDBJ whole genome shotgun (WGS) entry which is preliminary data.</text>
</comment>
<keyword evidence="2" id="KW-1185">Reference proteome</keyword>
<protein>
    <submittedName>
        <fullName evidence="1">Uncharacterized protein</fullName>
    </submittedName>
</protein>
<accession>A0ABD2CY29</accession>
<evidence type="ECO:0000313" key="1">
    <source>
        <dbReference type="EMBL" id="KAL2750042.1"/>
    </source>
</evidence>
<gene>
    <name evidence="1" type="ORF">V1477_002113</name>
</gene>
<sequence>MKTRACERRDDQYHLSQVVQIETNINRTGVSMSFSSRYPSYDIQTETNEFYTKRKKEKKRELNEEEKRIWAEDYAACKRTSMIGAESFLYFYRHPVK</sequence>
<dbReference type="EMBL" id="JAYRBN010000026">
    <property type="protein sequence ID" value="KAL2750042.1"/>
    <property type="molecule type" value="Genomic_DNA"/>
</dbReference>
<organism evidence="1 2">
    <name type="scientific">Vespula maculifrons</name>
    <name type="common">Eastern yellow jacket</name>
    <name type="synonym">Wasp</name>
    <dbReference type="NCBI Taxonomy" id="7453"/>
    <lineage>
        <taxon>Eukaryota</taxon>
        <taxon>Metazoa</taxon>
        <taxon>Ecdysozoa</taxon>
        <taxon>Arthropoda</taxon>
        <taxon>Hexapoda</taxon>
        <taxon>Insecta</taxon>
        <taxon>Pterygota</taxon>
        <taxon>Neoptera</taxon>
        <taxon>Endopterygota</taxon>
        <taxon>Hymenoptera</taxon>
        <taxon>Apocrita</taxon>
        <taxon>Aculeata</taxon>
        <taxon>Vespoidea</taxon>
        <taxon>Vespidae</taxon>
        <taxon>Vespinae</taxon>
        <taxon>Vespula</taxon>
    </lineage>
</organism>
<name>A0ABD2CY29_VESMC</name>
<evidence type="ECO:0000313" key="2">
    <source>
        <dbReference type="Proteomes" id="UP001607303"/>
    </source>
</evidence>
<reference evidence="1 2" key="1">
    <citation type="journal article" date="2024" name="Ann. Entomol. Soc. Am.">
        <title>Genomic analyses of the southern and eastern yellowjacket wasps (Hymenoptera: Vespidae) reveal evolutionary signatures of social life.</title>
        <authorList>
            <person name="Catto M.A."/>
            <person name="Caine P.B."/>
            <person name="Orr S.E."/>
            <person name="Hunt B.G."/>
            <person name="Goodisman M.A.D."/>
        </authorList>
    </citation>
    <scope>NUCLEOTIDE SEQUENCE [LARGE SCALE GENOMIC DNA]</scope>
    <source>
        <strain evidence="1">232</strain>
        <tissue evidence="1">Head and thorax</tissue>
    </source>
</reference>